<feature type="compositionally biased region" description="Low complexity" evidence="6">
    <location>
        <begin position="203"/>
        <end position="215"/>
    </location>
</feature>
<dbReference type="InterPro" id="IPR046946">
    <property type="entry name" value="TCAM1/2"/>
</dbReference>
<dbReference type="Gene3D" id="1.25.40.780">
    <property type="match status" value="1"/>
</dbReference>
<dbReference type="GO" id="GO:0045087">
    <property type="term" value="P:innate immune response"/>
    <property type="evidence" value="ECO:0007669"/>
    <property type="project" value="UniProtKB-KW"/>
</dbReference>
<evidence type="ECO:0000256" key="6">
    <source>
        <dbReference type="SAM" id="MobiDB-lite"/>
    </source>
</evidence>
<dbReference type="Pfam" id="PF17798">
    <property type="entry name" value="TRIF-NTD"/>
    <property type="match status" value="1"/>
</dbReference>
<evidence type="ECO:0000256" key="4">
    <source>
        <dbReference type="ARBA" id="ARBA00022859"/>
    </source>
</evidence>
<gene>
    <name evidence="8" type="ORF">ACEWY4_012535</name>
</gene>
<dbReference type="EMBL" id="JBHFQA010000010">
    <property type="protein sequence ID" value="KAL2092737.1"/>
    <property type="molecule type" value="Genomic_DNA"/>
</dbReference>
<dbReference type="GO" id="GO:0005737">
    <property type="term" value="C:cytoplasm"/>
    <property type="evidence" value="ECO:0007669"/>
    <property type="project" value="UniProtKB-SubCell"/>
</dbReference>
<evidence type="ECO:0000259" key="7">
    <source>
        <dbReference type="Pfam" id="PF17798"/>
    </source>
</evidence>
<proteinExistence type="predicted"/>
<dbReference type="PANTHER" id="PTHR47230:SF2">
    <property type="entry name" value="TIR DOMAIN-CONTAINING ADAPTER MOLECULE 2"/>
    <property type="match status" value="1"/>
</dbReference>
<dbReference type="InterPro" id="IPR040886">
    <property type="entry name" value="TRIF_N"/>
</dbReference>
<feature type="compositionally biased region" description="Pro residues" evidence="6">
    <location>
        <begin position="245"/>
        <end position="257"/>
    </location>
</feature>
<protein>
    <recommendedName>
        <fullName evidence="7">TRIF N-terminal domain-containing protein</fullName>
    </recommendedName>
</protein>
<keyword evidence="2" id="KW-0963">Cytoplasm</keyword>
<keyword evidence="5" id="KW-0395">Inflammatory response</keyword>
<keyword evidence="3" id="KW-0399">Innate immunity</keyword>
<evidence type="ECO:0000313" key="9">
    <source>
        <dbReference type="Proteomes" id="UP001591681"/>
    </source>
</evidence>
<dbReference type="GO" id="GO:0006954">
    <property type="term" value="P:inflammatory response"/>
    <property type="evidence" value="ECO:0007669"/>
    <property type="project" value="UniProtKB-KW"/>
</dbReference>
<comment type="subcellular location">
    <subcellularLocation>
        <location evidence="1">Cytoplasm</location>
    </subcellularLocation>
</comment>
<feature type="region of interest" description="Disordered" evidence="6">
    <location>
        <begin position="143"/>
        <end position="257"/>
    </location>
</feature>
<dbReference type="PANTHER" id="PTHR47230">
    <property type="entry name" value="TIR DOMAIN-CONTAINING ADAPTER MOLECULE 1"/>
    <property type="match status" value="1"/>
</dbReference>
<feature type="compositionally biased region" description="Polar residues" evidence="6">
    <location>
        <begin position="185"/>
        <end position="197"/>
    </location>
</feature>
<feature type="compositionally biased region" description="Low complexity" evidence="6">
    <location>
        <begin position="153"/>
        <end position="173"/>
    </location>
</feature>
<sequence length="257" mass="27178">MGASDDAEQLVRAMALVALSRPAEALRQLQELGDYCIATYLAGQVTGSQGRVENLRVDTFQLPESRSTALRDLARIFRVLVQERLCDASLRDQAYRVALLECANHGVETRDTYSSDLGELTEEVRRVCGIEISCQANSPRYLAASSHDGNSHSNPTSLQSSSYSSLPSHLEISAAPTQPARCAGSTHNSNTHASMHTHNSHRGASTHTGASSAASERLVSPVLGLGSGRAAQPRGVVSAHVPASGPAPHPPLAPAPE</sequence>
<evidence type="ECO:0000256" key="3">
    <source>
        <dbReference type="ARBA" id="ARBA00022588"/>
    </source>
</evidence>
<keyword evidence="4" id="KW-0391">Immunity</keyword>
<name>A0ABD1K0T4_9TELE</name>
<evidence type="ECO:0000256" key="1">
    <source>
        <dbReference type="ARBA" id="ARBA00004496"/>
    </source>
</evidence>
<evidence type="ECO:0000256" key="5">
    <source>
        <dbReference type="ARBA" id="ARBA00023198"/>
    </source>
</evidence>
<evidence type="ECO:0000256" key="2">
    <source>
        <dbReference type="ARBA" id="ARBA00022490"/>
    </source>
</evidence>
<dbReference type="AlphaFoldDB" id="A0ABD1K0T4"/>
<dbReference type="Proteomes" id="UP001591681">
    <property type="component" value="Unassembled WGS sequence"/>
</dbReference>
<comment type="caution">
    <text evidence="8">The sequence shown here is derived from an EMBL/GenBank/DDBJ whole genome shotgun (WGS) entry which is preliminary data.</text>
</comment>
<feature type="domain" description="TRIF N-terminal" evidence="7">
    <location>
        <begin position="6"/>
        <end position="132"/>
    </location>
</feature>
<accession>A0ABD1K0T4</accession>
<keyword evidence="9" id="KW-1185">Reference proteome</keyword>
<reference evidence="8 9" key="1">
    <citation type="submission" date="2024-09" db="EMBL/GenBank/DDBJ databases">
        <title>A chromosome-level genome assembly of Gray's grenadier anchovy, Coilia grayii.</title>
        <authorList>
            <person name="Fu Z."/>
        </authorList>
    </citation>
    <scope>NUCLEOTIDE SEQUENCE [LARGE SCALE GENOMIC DNA]</scope>
    <source>
        <strain evidence="8">G4</strain>
        <tissue evidence="8">Muscle</tissue>
    </source>
</reference>
<evidence type="ECO:0000313" key="8">
    <source>
        <dbReference type="EMBL" id="KAL2092737.1"/>
    </source>
</evidence>
<organism evidence="8 9">
    <name type="scientific">Coilia grayii</name>
    <name type="common">Gray's grenadier anchovy</name>
    <dbReference type="NCBI Taxonomy" id="363190"/>
    <lineage>
        <taxon>Eukaryota</taxon>
        <taxon>Metazoa</taxon>
        <taxon>Chordata</taxon>
        <taxon>Craniata</taxon>
        <taxon>Vertebrata</taxon>
        <taxon>Euteleostomi</taxon>
        <taxon>Actinopterygii</taxon>
        <taxon>Neopterygii</taxon>
        <taxon>Teleostei</taxon>
        <taxon>Clupei</taxon>
        <taxon>Clupeiformes</taxon>
        <taxon>Clupeoidei</taxon>
        <taxon>Engraulidae</taxon>
        <taxon>Coilinae</taxon>
        <taxon>Coilia</taxon>
    </lineage>
</organism>